<comment type="caution">
    <text evidence="1">The sequence shown here is derived from an EMBL/GenBank/DDBJ whole genome shotgun (WGS) entry which is preliminary data.</text>
</comment>
<dbReference type="EMBL" id="JTEO01000006">
    <property type="protein sequence ID" value="MCQ6963673.1"/>
    <property type="molecule type" value="Genomic_DNA"/>
</dbReference>
<dbReference type="Proteomes" id="UP001206983">
    <property type="component" value="Unassembled WGS sequence"/>
</dbReference>
<dbReference type="AlphaFoldDB" id="A0AAE3HE33"/>
<dbReference type="Gene3D" id="3.10.20.30">
    <property type="match status" value="1"/>
</dbReference>
<dbReference type="Pfam" id="PF02597">
    <property type="entry name" value="ThiS"/>
    <property type="match status" value="1"/>
</dbReference>
<dbReference type="InterPro" id="IPR016155">
    <property type="entry name" value="Mopterin_synth/thiamin_S_b"/>
</dbReference>
<dbReference type="InterPro" id="IPR003749">
    <property type="entry name" value="ThiS/MoaD-like"/>
</dbReference>
<evidence type="ECO:0000313" key="1">
    <source>
        <dbReference type="EMBL" id="MCQ6963673.1"/>
    </source>
</evidence>
<reference evidence="1 2" key="1">
    <citation type="journal article" date="2011" name="Appl. Environ. Microbiol.">
        <title>Methanogenic archaea isolated from Taiwan's Chelungpu fault.</title>
        <authorList>
            <person name="Wu S.Y."/>
            <person name="Lai M.C."/>
        </authorList>
    </citation>
    <scope>NUCLEOTIDE SEQUENCE [LARGE SCALE GENOMIC DNA]</scope>
    <source>
        <strain evidence="1 2">St545Mb</strain>
    </source>
</reference>
<gene>
    <name evidence="1" type="ORF">PV02_11545</name>
</gene>
<dbReference type="RefSeq" id="WP_256623609.1">
    <property type="nucleotide sequence ID" value="NZ_JTEO01000006.1"/>
</dbReference>
<name>A0AAE3HE33_9EURY</name>
<dbReference type="InterPro" id="IPR012675">
    <property type="entry name" value="Beta-grasp_dom_sf"/>
</dbReference>
<dbReference type="CDD" id="cd17040">
    <property type="entry name" value="Ubl_MoaD_like"/>
    <property type="match status" value="1"/>
</dbReference>
<protein>
    <recommendedName>
        <fullName evidence="3">Molybdopterin synthase sulfur carrier subunit</fullName>
    </recommendedName>
</protein>
<proteinExistence type="predicted"/>
<organism evidence="1 2">
    <name type="scientific">Methanolobus chelungpuianus</name>
    <dbReference type="NCBI Taxonomy" id="502115"/>
    <lineage>
        <taxon>Archaea</taxon>
        <taxon>Methanobacteriati</taxon>
        <taxon>Methanobacteriota</taxon>
        <taxon>Stenosarchaea group</taxon>
        <taxon>Methanomicrobia</taxon>
        <taxon>Methanosarcinales</taxon>
        <taxon>Methanosarcinaceae</taxon>
        <taxon>Methanolobus</taxon>
    </lineage>
</organism>
<evidence type="ECO:0000313" key="2">
    <source>
        <dbReference type="Proteomes" id="UP001206983"/>
    </source>
</evidence>
<sequence length="91" mass="10297">MQIRLRTFAQVKEILGADRMIECPYGSSVRWLLNTIRQSSAEADILFAENGDLKGHLIRMLNSIRIDREYFDNLILSEGDELALFPPVSGG</sequence>
<accession>A0AAE3HE33</accession>
<keyword evidence="2" id="KW-1185">Reference proteome</keyword>
<dbReference type="SUPFAM" id="SSF54285">
    <property type="entry name" value="MoaD/ThiS"/>
    <property type="match status" value="1"/>
</dbReference>
<evidence type="ECO:0008006" key="3">
    <source>
        <dbReference type="Google" id="ProtNLM"/>
    </source>
</evidence>